<evidence type="ECO:0000256" key="5">
    <source>
        <dbReference type="ARBA" id="ARBA00023136"/>
    </source>
</evidence>
<organism evidence="8 9">
    <name type="scientific">Latilactobacillus fuchuensis DSM 14340 = JCM 11249</name>
    <dbReference type="NCBI Taxonomy" id="1423747"/>
    <lineage>
        <taxon>Bacteria</taxon>
        <taxon>Bacillati</taxon>
        <taxon>Bacillota</taxon>
        <taxon>Bacilli</taxon>
        <taxon>Lactobacillales</taxon>
        <taxon>Lactobacillaceae</taxon>
        <taxon>Latilactobacillus</taxon>
    </lineage>
</organism>
<dbReference type="PANTHER" id="PTHR46795">
    <property type="entry name" value="ABC TRANSPORTER PERMEASE-RELATED-RELATED"/>
    <property type="match status" value="1"/>
</dbReference>
<name>A0A0R1RZT4_9LACO</name>
<dbReference type="OrthoDB" id="1705903at2"/>
<dbReference type="PATRIC" id="fig|1423747.3.peg.1915"/>
<dbReference type="PIRSF" id="PIRSF018968">
    <property type="entry name" value="ABC_permease_BceB"/>
    <property type="match status" value="1"/>
</dbReference>
<evidence type="ECO:0000259" key="7">
    <source>
        <dbReference type="Pfam" id="PF02687"/>
    </source>
</evidence>
<dbReference type="GO" id="GO:0055085">
    <property type="term" value="P:transmembrane transport"/>
    <property type="evidence" value="ECO:0007669"/>
    <property type="project" value="UniProtKB-UniRule"/>
</dbReference>
<feature type="transmembrane region" description="Helical" evidence="6">
    <location>
        <begin position="543"/>
        <end position="565"/>
    </location>
</feature>
<sequence>MLWKLSLTGIKGRFKDYFVLFSGLIMASAIFYMFEAMAMNKDFVSGNSPVGMAAIIFQIGSVLLGMIALVYVMYANSFLMTMRRRDYGMFMMLGAKGRKIAQLIATETIVIGTLATLVGTVLGVGLTQVVSQFLIKRLDAVVTHFSPLYWPAVLVTLVFFIVLFIIAAVVNQFQLLKTPVLRLLHDDQQPNRVRNNPWWTAIQIILGLSFIAIGYLMMIKFASFLLPGLVVALFTITSGTYMLFNAFFGWLIKMLKKSSWLTNRGLNNFTLAQLGFRIKDYTRILALVAMLFALALGSITVGIGYQSEIPKMASATSAYDVVLNQPTKAAQKKAAQLTGIEVQATYHTKEIGQTIYYQQAEFVEEPLLKQVYSKSNGGLSMKLPKTEEMSIAELTKQIGDGYTVRSLQVPDQFAKQAKLVSETTFDQLQGTTKTVQVYRVADFAANLPLIKQLDRLQIAANPSLQKNPELNSGKYAGYTMLNGLFSGFEFMGFFLGIAFLAMLASCLMFKILSGAASDVKRYTMLDKIGTRQGLLRQSIAKEIGVLFLLPGIVGVIHVLFGLQLFKTIMLDPYHNLWLPFGIFIVLYGLYYVLTTWLYQGIVLKKQD</sequence>
<keyword evidence="4 6" id="KW-1133">Transmembrane helix</keyword>
<evidence type="ECO:0000313" key="8">
    <source>
        <dbReference type="EMBL" id="KRL59123.1"/>
    </source>
</evidence>
<dbReference type="Proteomes" id="UP000051264">
    <property type="component" value="Unassembled WGS sequence"/>
</dbReference>
<evidence type="ECO:0000313" key="9">
    <source>
        <dbReference type="Proteomes" id="UP000051264"/>
    </source>
</evidence>
<dbReference type="InterPro" id="IPR052536">
    <property type="entry name" value="ABC-4_Integral_Memb_Prot"/>
</dbReference>
<dbReference type="InterPro" id="IPR027022">
    <property type="entry name" value="ABC_permease_BceB-typ"/>
</dbReference>
<dbReference type="eggNOG" id="COG0577">
    <property type="taxonomic scope" value="Bacteria"/>
</dbReference>
<evidence type="ECO:0000256" key="4">
    <source>
        <dbReference type="ARBA" id="ARBA00022989"/>
    </source>
</evidence>
<feature type="transmembrane region" description="Helical" evidence="6">
    <location>
        <begin position="54"/>
        <end position="79"/>
    </location>
</feature>
<keyword evidence="5 6" id="KW-0472">Membrane</keyword>
<comment type="similarity">
    <text evidence="6">Belongs to the ABC-4 integral membrane protein family.</text>
</comment>
<dbReference type="EMBL" id="AZEX01000055">
    <property type="protein sequence ID" value="KRL59123.1"/>
    <property type="molecule type" value="Genomic_DNA"/>
</dbReference>
<comment type="subcellular location">
    <subcellularLocation>
        <location evidence="1 6">Cell membrane</location>
        <topology evidence="1 6">Multi-pass membrane protein</topology>
    </subcellularLocation>
</comment>
<reference evidence="8 9" key="1">
    <citation type="journal article" date="2015" name="Genome Announc.">
        <title>Expanding the biotechnology potential of lactobacilli through comparative genomics of 213 strains and associated genera.</title>
        <authorList>
            <person name="Sun Z."/>
            <person name="Harris H.M."/>
            <person name="McCann A."/>
            <person name="Guo C."/>
            <person name="Argimon S."/>
            <person name="Zhang W."/>
            <person name="Yang X."/>
            <person name="Jeffery I.B."/>
            <person name="Cooney J.C."/>
            <person name="Kagawa T.F."/>
            <person name="Liu W."/>
            <person name="Song Y."/>
            <person name="Salvetti E."/>
            <person name="Wrobel A."/>
            <person name="Rasinkangas P."/>
            <person name="Parkhill J."/>
            <person name="Rea M.C."/>
            <person name="O'Sullivan O."/>
            <person name="Ritari J."/>
            <person name="Douillard F.P."/>
            <person name="Paul Ross R."/>
            <person name="Yang R."/>
            <person name="Briner A.E."/>
            <person name="Felis G.E."/>
            <person name="de Vos W.M."/>
            <person name="Barrangou R."/>
            <person name="Klaenhammer T.R."/>
            <person name="Caufield P.W."/>
            <person name="Cui Y."/>
            <person name="Zhang H."/>
            <person name="O'Toole P.W."/>
        </authorList>
    </citation>
    <scope>NUCLEOTIDE SEQUENCE [LARGE SCALE GENOMIC DNA]</scope>
    <source>
        <strain evidence="8 9">DSM 14340</strain>
    </source>
</reference>
<evidence type="ECO:0000256" key="3">
    <source>
        <dbReference type="ARBA" id="ARBA00022692"/>
    </source>
</evidence>
<feature type="transmembrane region" description="Helical" evidence="6">
    <location>
        <begin position="17"/>
        <end position="34"/>
    </location>
</feature>
<feature type="transmembrane region" description="Helical" evidence="6">
    <location>
        <begin position="100"/>
        <end position="128"/>
    </location>
</feature>
<gene>
    <name evidence="8" type="ORF">FC69_GL001885</name>
</gene>
<evidence type="ECO:0000256" key="2">
    <source>
        <dbReference type="ARBA" id="ARBA00022475"/>
    </source>
</evidence>
<feature type="domain" description="ABC3 transporter permease C-terminal" evidence="7">
    <location>
        <begin position="61"/>
        <end position="171"/>
    </location>
</feature>
<evidence type="ECO:0000256" key="1">
    <source>
        <dbReference type="ARBA" id="ARBA00004651"/>
    </source>
</evidence>
<dbReference type="STRING" id="1423747.FC69_GL001885"/>
<comment type="caution">
    <text evidence="8">The sequence shown here is derived from an EMBL/GenBank/DDBJ whole genome shotgun (WGS) entry which is preliminary data.</text>
</comment>
<dbReference type="RefSeq" id="WP_056950596.1">
    <property type="nucleotide sequence ID" value="NZ_AZEX01000055.1"/>
</dbReference>
<feature type="transmembrane region" description="Helical" evidence="6">
    <location>
        <begin position="224"/>
        <end position="252"/>
    </location>
</feature>
<keyword evidence="6" id="KW-0813">Transport</keyword>
<dbReference type="Pfam" id="PF02687">
    <property type="entry name" value="FtsX"/>
    <property type="match status" value="1"/>
</dbReference>
<keyword evidence="3 6" id="KW-0812">Transmembrane</keyword>
<feature type="transmembrane region" description="Helical" evidence="6">
    <location>
        <begin position="490"/>
        <end position="512"/>
    </location>
</feature>
<accession>A0A0R1RZT4</accession>
<dbReference type="GO" id="GO:0005886">
    <property type="term" value="C:plasma membrane"/>
    <property type="evidence" value="ECO:0007669"/>
    <property type="project" value="UniProtKB-SubCell"/>
</dbReference>
<dbReference type="InterPro" id="IPR003838">
    <property type="entry name" value="ABC3_permease_C"/>
</dbReference>
<feature type="transmembrane region" description="Helical" evidence="6">
    <location>
        <begin position="284"/>
        <end position="305"/>
    </location>
</feature>
<proteinExistence type="inferred from homology"/>
<feature type="transmembrane region" description="Helical" evidence="6">
    <location>
        <begin position="148"/>
        <end position="170"/>
    </location>
</feature>
<dbReference type="AlphaFoldDB" id="A0A0R1RZT4"/>
<feature type="transmembrane region" description="Helical" evidence="6">
    <location>
        <begin position="577"/>
        <end position="598"/>
    </location>
</feature>
<protein>
    <recommendedName>
        <fullName evidence="7">ABC3 transporter permease C-terminal domain-containing protein</fullName>
    </recommendedName>
</protein>
<keyword evidence="2 6" id="KW-1003">Cell membrane</keyword>
<dbReference type="PANTHER" id="PTHR46795:SF3">
    <property type="entry name" value="ABC TRANSPORTER PERMEASE"/>
    <property type="match status" value="1"/>
</dbReference>
<evidence type="ECO:0000256" key="6">
    <source>
        <dbReference type="PIRNR" id="PIRNR018968"/>
    </source>
</evidence>
<feature type="transmembrane region" description="Helical" evidence="6">
    <location>
        <begin position="198"/>
        <end position="218"/>
    </location>
</feature>